<feature type="domain" description="Phosphoethanolamine transferase N-terminal" evidence="10">
    <location>
        <begin position="51"/>
        <end position="198"/>
    </location>
</feature>
<dbReference type="Pfam" id="PF00884">
    <property type="entry name" value="Sulfatase"/>
    <property type="match status" value="1"/>
</dbReference>
<evidence type="ECO:0000256" key="2">
    <source>
        <dbReference type="ARBA" id="ARBA00022475"/>
    </source>
</evidence>
<proteinExistence type="predicted"/>
<dbReference type="RefSeq" id="WP_129087613.1">
    <property type="nucleotide sequence ID" value="NZ_CP053836.1"/>
</dbReference>
<dbReference type="Proteomes" id="UP000289758">
    <property type="component" value="Unassembled WGS sequence"/>
</dbReference>
<keyword evidence="3" id="KW-0997">Cell inner membrane</keyword>
<name>A0A4V1M0B8_9BACT</name>
<evidence type="ECO:0000256" key="4">
    <source>
        <dbReference type="ARBA" id="ARBA00022679"/>
    </source>
</evidence>
<keyword evidence="4 11" id="KW-0808">Transferase</keyword>
<feature type="transmembrane region" description="Helical" evidence="8">
    <location>
        <begin position="111"/>
        <end position="132"/>
    </location>
</feature>
<evidence type="ECO:0000256" key="6">
    <source>
        <dbReference type="ARBA" id="ARBA00022989"/>
    </source>
</evidence>
<keyword evidence="7 8" id="KW-0472">Membrane</keyword>
<evidence type="ECO:0000313" key="12">
    <source>
        <dbReference type="Proteomes" id="UP000289758"/>
    </source>
</evidence>
<keyword evidence="12" id="KW-1185">Reference proteome</keyword>
<keyword evidence="2" id="KW-1003">Cell membrane</keyword>
<dbReference type="CDD" id="cd16017">
    <property type="entry name" value="LptA"/>
    <property type="match status" value="1"/>
</dbReference>
<keyword evidence="5 8" id="KW-0812">Transmembrane</keyword>
<dbReference type="InterPro" id="IPR000917">
    <property type="entry name" value="Sulfatase_N"/>
</dbReference>
<sequence length="534" mass="62192">MLTISRTKLILLVSLYLTLFYNFTFFRSLLDAYPLEGMNYINIFSVVVIVFLLNNFLFALFGFKYLIKPLLLIVVIVSSFVAYFMDSYSIVVDTEMIRNTLQTNLNESMDLFNFKLLIYFFFLGLLPAFLIYKTKIYYTSRKKELISKMNSIILSLLLIAIIIFSFSKFYSSFFREHKPLRYNVNPTYWIYSVGKYVSSLSKGAKEEFKTIGEDAKVVEEESEDKELIILVVGETARADRFSLNGYTKETNPLLKKEEIINFSNMYSCGTSTAVSVPCMFSIYDKSDYDYEKGVSTENILDVLNDTKDIKILWRDNNSDSKGVALRVDYEDYKTPKNNTICDKECRDEGMLVGLDKYIEKNKGKDILIVLHQMGNHGPAYYKRYPKEFEKFTPVCKTNELQNCTNEEINNAYDNAILYTDYFLSKVINFLKPYSKKYETAMIYLSDHGESLGENGIYLHGMPYMIAPEVQKHIPAVLWLGEGEMREDYDLEKVRSYSNREFTQDNLFHTLLGLFEVETKSYKKEMDILNESRVD</sequence>
<dbReference type="EMBL" id="PDKK01000009">
    <property type="protein sequence ID" value="RXK04552.1"/>
    <property type="molecule type" value="Genomic_DNA"/>
</dbReference>
<evidence type="ECO:0000313" key="11">
    <source>
        <dbReference type="EMBL" id="RXK04552.1"/>
    </source>
</evidence>
<comment type="caution">
    <text evidence="11">The sequence shown here is derived from an EMBL/GenBank/DDBJ whole genome shotgun (WGS) entry which is preliminary data.</text>
</comment>
<evidence type="ECO:0000256" key="3">
    <source>
        <dbReference type="ARBA" id="ARBA00022519"/>
    </source>
</evidence>
<comment type="subcellular location">
    <subcellularLocation>
        <location evidence="1">Cell inner membrane</location>
        <topology evidence="1">Multi-pass membrane protein</topology>
    </subcellularLocation>
</comment>
<evidence type="ECO:0000256" key="8">
    <source>
        <dbReference type="SAM" id="Phobius"/>
    </source>
</evidence>
<dbReference type="InterPro" id="IPR017850">
    <property type="entry name" value="Alkaline_phosphatase_core_sf"/>
</dbReference>
<dbReference type="AlphaFoldDB" id="A0A4V1M0B8"/>
<dbReference type="Gene3D" id="3.40.720.10">
    <property type="entry name" value="Alkaline Phosphatase, subunit A"/>
    <property type="match status" value="1"/>
</dbReference>
<evidence type="ECO:0000256" key="5">
    <source>
        <dbReference type="ARBA" id="ARBA00022692"/>
    </source>
</evidence>
<evidence type="ECO:0000259" key="9">
    <source>
        <dbReference type="Pfam" id="PF00884"/>
    </source>
</evidence>
<accession>A0A4V1M0B8</accession>
<feature type="transmembrane region" description="Helical" evidence="8">
    <location>
        <begin position="42"/>
        <end position="63"/>
    </location>
</feature>
<dbReference type="NCBIfam" id="NF028537">
    <property type="entry name" value="P_eth_NH2_trans"/>
    <property type="match status" value="1"/>
</dbReference>
<dbReference type="GO" id="GO:0016776">
    <property type="term" value="F:phosphotransferase activity, phosphate group as acceptor"/>
    <property type="evidence" value="ECO:0007669"/>
    <property type="project" value="TreeGrafter"/>
</dbReference>
<dbReference type="GO" id="GO:0009244">
    <property type="term" value="P:lipopolysaccharide core region biosynthetic process"/>
    <property type="evidence" value="ECO:0007669"/>
    <property type="project" value="TreeGrafter"/>
</dbReference>
<dbReference type="InterPro" id="IPR012549">
    <property type="entry name" value="EptA-like_N"/>
</dbReference>
<dbReference type="InterPro" id="IPR058130">
    <property type="entry name" value="PEA_transf_C"/>
</dbReference>
<dbReference type="OrthoDB" id="9786870at2"/>
<dbReference type="Pfam" id="PF08019">
    <property type="entry name" value="EptA_B_N"/>
    <property type="match status" value="1"/>
</dbReference>
<organism evidence="11 12">
    <name type="scientific">Halarcobacter ebronensis</name>
    <dbReference type="NCBI Taxonomy" id="1462615"/>
    <lineage>
        <taxon>Bacteria</taxon>
        <taxon>Pseudomonadati</taxon>
        <taxon>Campylobacterota</taxon>
        <taxon>Epsilonproteobacteria</taxon>
        <taxon>Campylobacterales</taxon>
        <taxon>Arcobacteraceae</taxon>
        <taxon>Halarcobacter</taxon>
    </lineage>
</organism>
<gene>
    <name evidence="11" type="ORF">CRV07_10375</name>
</gene>
<protein>
    <submittedName>
        <fullName evidence="11">Phosphoethanolamine transferase</fullName>
    </submittedName>
</protein>
<dbReference type="PANTHER" id="PTHR30443">
    <property type="entry name" value="INNER MEMBRANE PROTEIN"/>
    <property type="match status" value="1"/>
</dbReference>
<dbReference type="InterPro" id="IPR040423">
    <property type="entry name" value="PEA_transferase"/>
</dbReference>
<feature type="transmembrane region" description="Helical" evidence="8">
    <location>
        <begin position="152"/>
        <end position="170"/>
    </location>
</feature>
<keyword evidence="6 8" id="KW-1133">Transmembrane helix</keyword>
<dbReference type="SUPFAM" id="SSF53649">
    <property type="entry name" value="Alkaline phosphatase-like"/>
    <property type="match status" value="1"/>
</dbReference>
<evidence type="ECO:0000259" key="10">
    <source>
        <dbReference type="Pfam" id="PF08019"/>
    </source>
</evidence>
<feature type="transmembrane region" description="Helical" evidence="8">
    <location>
        <begin position="70"/>
        <end position="91"/>
    </location>
</feature>
<reference evidence="11 12" key="1">
    <citation type="submission" date="2017-10" db="EMBL/GenBank/DDBJ databases">
        <title>Genomics of the genus Arcobacter.</title>
        <authorList>
            <person name="Perez-Cataluna A."/>
            <person name="Figueras M.J."/>
        </authorList>
    </citation>
    <scope>NUCLEOTIDE SEQUENCE [LARGE SCALE GENOMIC DNA]</scope>
    <source>
        <strain evidence="11 12">CECT 8441</strain>
    </source>
</reference>
<evidence type="ECO:0000256" key="1">
    <source>
        <dbReference type="ARBA" id="ARBA00004429"/>
    </source>
</evidence>
<evidence type="ECO:0000256" key="7">
    <source>
        <dbReference type="ARBA" id="ARBA00023136"/>
    </source>
</evidence>
<feature type="domain" description="Sulfatase N-terminal" evidence="9">
    <location>
        <begin position="228"/>
        <end position="515"/>
    </location>
</feature>
<dbReference type="GO" id="GO:0005886">
    <property type="term" value="C:plasma membrane"/>
    <property type="evidence" value="ECO:0007669"/>
    <property type="project" value="UniProtKB-SubCell"/>
</dbReference>
<dbReference type="PANTHER" id="PTHR30443:SF0">
    <property type="entry name" value="PHOSPHOETHANOLAMINE TRANSFERASE EPTA"/>
    <property type="match status" value="1"/>
</dbReference>